<dbReference type="PROSITE" id="PS50005">
    <property type="entry name" value="TPR"/>
    <property type="match status" value="1"/>
</dbReference>
<evidence type="ECO:0000259" key="2">
    <source>
        <dbReference type="PROSITE" id="PS50104"/>
    </source>
</evidence>
<protein>
    <recommendedName>
        <fullName evidence="2">TIR domain-containing protein</fullName>
    </recommendedName>
</protein>
<dbReference type="Pfam" id="PF13432">
    <property type="entry name" value="TPR_16"/>
    <property type="match status" value="1"/>
</dbReference>
<dbReference type="PANTHER" id="PTHR12558:SF13">
    <property type="entry name" value="CELL DIVISION CYCLE PROTEIN 27 HOMOLOG"/>
    <property type="match status" value="1"/>
</dbReference>
<sequence>MAARKPETEQGEEAVVKPTVFFSYSRADQPQALPIIDAIEAAGYHVWWDGMLEGGTEFLSQTEAALESAKAVVVLWSRQAVGSHWVRDEATSGRERERLIPLTLDGTMPPLGFRQLQVIDMRKWYNRPDVQDELMRGLAKLHDREYEPLDPANRFGGTVSSRPRMSRRTLMLAGGAVAVVGTVLTVRTFQEAGRSLGRNIAVLPFLNRAGEPSLDYVADGLASAVRDGLSINPLLEVIARSSSQEATRESTDPTRIAKALSVDHILEGRLEILQGRQQFVVSLVNGRKGVVQWIETYPYLADRISVVRDVIIQNVVKIMTNSTSEPLGGLTENPEAYDEYMRANELLYRAATPENIDIATQRFRRAVELDPQFGLAHAALAEILLHKGATSPDKAASLRLIEQAIKSARLGVEVAPDVASTHMTYGFVLISGRADFKAAKPILETAERIGLTLVKDINRYAIYLAGVGRSEDAISMAQRGVARDPLNPNAMETVAYAYYSAGQFERAITLYQNVLASDPSRLTVRAWLGLAKIYSGDAGGGLDACQDEANLMEKYTCQAIGSARLEDNVGSARYYTALMDRFGDAAAYQQAQILAQMGDVDAAMETLLKAERLEDTGLSLTLIDPALRPLRDRDDFNALLVRLGLGD</sequence>
<dbReference type="RefSeq" id="WP_189498167.1">
    <property type="nucleotide sequence ID" value="NZ_BMZH01000008.1"/>
</dbReference>
<organism evidence="3 4">
    <name type="scientific">Algimonas arctica</name>
    <dbReference type="NCBI Taxonomy" id="1479486"/>
    <lineage>
        <taxon>Bacteria</taxon>
        <taxon>Pseudomonadati</taxon>
        <taxon>Pseudomonadota</taxon>
        <taxon>Alphaproteobacteria</taxon>
        <taxon>Maricaulales</taxon>
        <taxon>Robiginitomaculaceae</taxon>
        <taxon>Algimonas</taxon>
    </lineage>
</organism>
<feature type="domain" description="TIR" evidence="2">
    <location>
        <begin position="16"/>
        <end position="142"/>
    </location>
</feature>
<evidence type="ECO:0000313" key="4">
    <source>
        <dbReference type="Proteomes" id="UP000634004"/>
    </source>
</evidence>
<dbReference type="EMBL" id="BMZH01000008">
    <property type="protein sequence ID" value="GHA97710.1"/>
    <property type="molecule type" value="Genomic_DNA"/>
</dbReference>
<reference evidence="3" key="2">
    <citation type="submission" date="2020-09" db="EMBL/GenBank/DDBJ databases">
        <authorList>
            <person name="Sun Q."/>
            <person name="Kim S."/>
        </authorList>
    </citation>
    <scope>NUCLEOTIDE SEQUENCE</scope>
    <source>
        <strain evidence="3">KCTC 32513</strain>
    </source>
</reference>
<accession>A0A8J3CT36</accession>
<dbReference type="InterPro" id="IPR019734">
    <property type="entry name" value="TPR_rpt"/>
</dbReference>
<keyword evidence="1" id="KW-0802">TPR repeat</keyword>
<dbReference type="Pfam" id="PF13181">
    <property type="entry name" value="TPR_8"/>
    <property type="match status" value="1"/>
</dbReference>
<keyword evidence="4" id="KW-1185">Reference proteome</keyword>
<name>A0A8J3CT36_9PROT</name>
<comment type="caution">
    <text evidence="3">The sequence shown here is derived from an EMBL/GenBank/DDBJ whole genome shotgun (WGS) entry which is preliminary data.</text>
</comment>
<evidence type="ECO:0000313" key="3">
    <source>
        <dbReference type="EMBL" id="GHA97710.1"/>
    </source>
</evidence>
<dbReference type="PROSITE" id="PS50104">
    <property type="entry name" value="TIR"/>
    <property type="match status" value="1"/>
</dbReference>
<dbReference type="InterPro" id="IPR000157">
    <property type="entry name" value="TIR_dom"/>
</dbReference>
<dbReference type="SUPFAM" id="SSF48452">
    <property type="entry name" value="TPR-like"/>
    <property type="match status" value="1"/>
</dbReference>
<gene>
    <name evidence="3" type="ORF">GCM10009069_20800</name>
</gene>
<dbReference type="PANTHER" id="PTHR12558">
    <property type="entry name" value="CELL DIVISION CYCLE 16,23,27"/>
    <property type="match status" value="1"/>
</dbReference>
<dbReference type="InterPro" id="IPR011990">
    <property type="entry name" value="TPR-like_helical_dom_sf"/>
</dbReference>
<feature type="repeat" description="TPR" evidence="1">
    <location>
        <begin position="488"/>
        <end position="521"/>
    </location>
</feature>
<dbReference type="InterPro" id="IPR035897">
    <property type="entry name" value="Toll_tir_struct_dom_sf"/>
</dbReference>
<proteinExistence type="predicted"/>
<dbReference type="Pfam" id="PF13676">
    <property type="entry name" value="TIR_2"/>
    <property type="match status" value="1"/>
</dbReference>
<reference evidence="3" key="1">
    <citation type="journal article" date="2014" name="Int. J. Syst. Evol. Microbiol.">
        <title>Complete genome sequence of Corynebacterium casei LMG S-19264T (=DSM 44701T), isolated from a smear-ripened cheese.</title>
        <authorList>
            <consortium name="US DOE Joint Genome Institute (JGI-PGF)"/>
            <person name="Walter F."/>
            <person name="Albersmeier A."/>
            <person name="Kalinowski J."/>
            <person name="Ruckert C."/>
        </authorList>
    </citation>
    <scope>NUCLEOTIDE SEQUENCE</scope>
    <source>
        <strain evidence="3">KCTC 32513</strain>
    </source>
</reference>
<dbReference type="AlphaFoldDB" id="A0A8J3CT36"/>
<dbReference type="Gene3D" id="3.40.50.10140">
    <property type="entry name" value="Toll/interleukin-1 receptor homology (TIR) domain"/>
    <property type="match status" value="1"/>
</dbReference>
<dbReference type="Proteomes" id="UP000634004">
    <property type="component" value="Unassembled WGS sequence"/>
</dbReference>
<dbReference type="GO" id="GO:0007165">
    <property type="term" value="P:signal transduction"/>
    <property type="evidence" value="ECO:0007669"/>
    <property type="project" value="InterPro"/>
</dbReference>
<dbReference type="Gene3D" id="1.25.40.10">
    <property type="entry name" value="Tetratricopeptide repeat domain"/>
    <property type="match status" value="1"/>
</dbReference>
<evidence type="ECO:0000256" key="1">
    <source>
        <dbReference type="PROSITE-ProRule" id="PRU00339"/>
    </source>
</evidence>
<dbReference type="SUPFAM" id="SSF52200">
    <property type="entry name" value="Toll/Interleukin receptor TIR domain"/>
    <property type="match status" value="1"/>
</dbReference>